<feature type="compositionally biased region" description="Basic and acidic residues" evidence="10">
    <location>
        <begin position="316"/>
        <end position="326"/>
    </location>
</feature>
<gene>
    <name evidence="14" type="ORF">HMPREF1541_04154</name>
</gene>
<keyword evidence="7" id="KW-0862">Zinc</keyword>
<dbReference type="GO" id="GO:0005634">
    <property type="term" value="C:nucleus"/>
    <property type="evidence" value="ECO:0007669"/>
    <property type="project" value="TreeGrafter"/>
</dbReference>
<evidence type="ECO:0000256" key="7">
    <source>
        <dbReference type="ARBA" id="ARBA00022833"/>
    </source>
</evidence>
<dbReference type="GO" id="GO:0004386">
    <property type="term" value="F:helicase activity"/>
    <property type="evidence" value="ECO:0007669"/>
    <property type="project" value="UniProtKB-KW"/>
</dbReference>
<evidence type="ECO:0000259" key="12">
    <source>
        <dbReference type="PROSITE" id="PS51192"/>
    </source>
</evidence>
<evidence type="ECO:0000256" key="9">
    <source>
        <dbReference type="PROSITE-ProRule" id="PRU00175"/>
    </source>
</evidence>
<evidence type="ECO:0000256" key="5">
    <source>
        <dbReference type="ARBA" id="ARBA00022801"/>
    </source>
</evidence>
<feature type="compositionally biased region" description="Polar residues" evidence="10">
    <location>
        <begin position="72"/>
        <end position="85"/>
    </location>
</feature>
<accession>W2S2D1</accession>
<organism evidence="14 15">
    <name type="scientific">Cyphellophora europaea (strain CBS 101466)</name>
    <name type="common">Phialophora europaea</name>
    <dbReference type="NCBI Taxonomy" id="1220924"/>
    <lineage>
        <taxon>Eukaryota</taxon>
        <taxon>Fungi</taxon>
        <taxon>Dikarya</taxon>
        <taxon>Ascomycota</taxon>
        <taxon>Pezizomycotina</taxon>
        <taxon>Eurotiomycetes</taxon>
        <taxon>Chaetothyriomycetidae</taxon>
        <taxon>Chaetothyriales</taxon>
        <taxon>Cyphellophoraceae</taxon>
        <taxon>Cyphellophora</taxon>
    </lineage>
</organism>
<dbReference type="InterPro" id="IPR014001">
    <property type="entry name" value="Helicase_ATP-bd"/>
</dbReference>
<keyword evidence="8" id="KW-0067">ATP-binding</keyword>
<dbReference type="InterPro" id="IPR027417">
    <property type="entry name" value="P-loop_NTPase"/>
</dbReference>
<keyword evidence="5" id="KW-0378">Hydrolase</keyword>
<evidence type="ECO:0000256" key="10">
    <source>
        <dbReference type="SAM" id="MobiDB-lite"/>
    </source>
</evidence>
<dbReference type="InterPro" id="IPR038718">
    <property type="entry name" value="SNF2-like_sf"/>
</dbReference>
<dbReference type="PROSITE" id="PS51192">
    <property type="entry name" value="HELICASE_ATP_BIND_1"/>
    <property type="match status" value="1"/>
</dbReference>
<dbReference type="CDD" id="cd18008">
    <property type="entry name" value="DEXDc_SHPRH-like"/>
    <property type="match status" value="1"/>
</dbReference>
<feature type="compositionally biased region" description="Polar residues" evidence="10">
    <location>
        <begin position="16"/>
        <end position="42"/>
    </location>
</feature>
<dbReference type="InterPro" id="IPR049730">
    <property type="entry name" value="SNF2/RAD54-like_C"/>
</dbReference>
<dbReference type="RefSeq" id="XP_008716722.1">
    <property type="nucleotide sequence ID" value="XM_008718500.1"/>
</dbReference>
<dbReference type="SMART" id="SM00490">
    <property type="entry name" value="HELICc"/>
    <property type="match status" value="1"/>
</dbReference>
<dbReference type="PROSITE" id="PS00518">
    <property type="entry name" value="ZF_RING_1"/>
    <property type="match status" value="1"/>
</dbReference>
<sequence length="1219" mass="136422">MPPTKDPQDIVEAISMGSSPNPIPQQPTTSISNEVPQHTTPFNPDEDSSLTEQQPRAPKSPIMDLAQPSPNPDESASAENLSDSARPSAPVFVDLTAESDDDDDAPMTTAPFSMAVEAVKVELNPEPLKDVDMDLDPTMPDSLQLDEDAFSSMPVRESIEETSAKGAPGEALADEQELDMVNMLQSFEKNTAIIAAHADHPSIDLDDDDSDEEDAHATAAFADIKEAYDAKRAAGTATLEDRIEFTKRQGKELDRRQLRKEKQDYREQEFREEHAMFIPETAVRQHTGSPDDSDAYIVSSRTLDLEEQHNTGGYREISEIEAKGESDNDTQQEYDEDEDEDQGTGVRPNSKRGRGGSSRSHRKPATTKKLKGASHKPKNSTRGGSGRGRGRGRKSYVPRSLFNMTSLLPYNIITQANENAEAEAQPGFKSHRRKDALAELIASLPVEEQRKYKDDEDELRECLKQFRTYQSIVQEKGKFRLREMKTSLHNFQVVGAANMRFRERQGDPFGGLLADEMGLGKTIMSIANIIDGRPDDEEQLRATLIVAPNAILTQWMHQITQHSGNNYPKNYTIFKSRNLAGLGYDPVAMLGSFDIVITSYSELLKSMPKKLYPAWLTTPAAKEKWWEDHFQATKGILHQVKWRRIILDEAQQIKNHESRTSESAWRLSGKYRWAITGTPVLNSIEEFYAFFRFLKVKNTGDFTLWKDNYCKKGSAAALKRLNTLLQKFMIRRTHQDKMFGKPIVQLPRVTQSDLYLDFNPIEKAVYEIVRERFVAKINGFAKSGTINKNYTFIFVLLLRLRQLTANILLIQKTLKDLLERPDLKKLWALTESSDPELAAAGGGGLLLGLQEGLRNLGPSDRANEGGTTLSSVQRMDESVSTNDVSGAATHRFQKYLQSMLDQGKSDNANREALCHFCSQPPENRCITPCGHVYCYACLMELSHTARAQHETMVRCTECGTRFNKIEAFPDESTSGDRSESATPGVDVQKRRRSTPNSASLEEDIDWLSMPGPVLHSTKVIAAIDKMEKWFEADPETKVLVFSQWRALIKIFMLVCREKKWGQAAFHGALSFEARDAAIQKFSTDPKCKVLIAAMKAGGVGLNLTAANKVILIDLWWNSAMETQAFCRAFRIGQEREVEIVRLIIKNTIDTKMIAMQRRKDAEIAAVMDSKNREAAFTSKELLALFGIGDGDDDDDDGQGGDANGFIFPEDVPAGAEEDE</sequence>
<dbReference type="InterPro" id="IPR001650">
    <property type="entry name" value="Helicase_C-like"/>
</dbReference>
<evidence type="ECO:0000313" key="15">
    <source>
        <dbReference type="Proteomes" id="UP000030752"/>
    </source>
</evidence>
<dbReference type="GO" id="GO:0005524">
    <property type="term" value="F:ATP binding"/>
    <property type="evidence" value="ECO:0007669"/>
    <property type="project" value="UniProtKB-KW"/>
</dbReference>
<dbReference type="GO" id="GO:0008094">
    <property type="term" value="F:ATP-dependent activity, acting on DNA"/>
    <property type="evidence" value="ECO:0007669"/>
    <property type="project" value="TreeGrafter"/>
</dbReference>
<feature type="region of interest" description="Disordered" evidence="10">
    <location>
        <begin position="857"/>
        <end position="884"/>
    </location>
</feature>
<name>W2S2D1_CYPE1</name>
<keyword evidence="2" id="KW-0479">Metal-binding</keyword>
<dbReference type="InterPro" id="IPR017907">
    <property type="entry name" value="Znf_RING_CS"/>
</dbReference>
<dbReference type="PANTHER" id="PTHR45626">
    <property type="entry name" value="TRANSCRIPTION TERMINATION FACTOR 2-RELATED"/>
    <property type="match status" value="1"/>
</dbReference>
<keyword evidence="4 9" id="KW-0863">Zinc-finger</keyword>
<dbReference type="Proteomes" id="UP000030752">
    <property type="component" value="Unassembled WGS sequence"/>
</dbReference>
<dbReference type="InterPro" id="IPR013083">
    <property type="entry name" value="Znf_RING/FYVE/PHD"/>
</dbReference>
<dbReference type="PROSITE" id="PS50089">
    <property type="entry name" value="ZF_RING_2"/>
    <property type="match status" value="1"/>
</dbReference>
<evidence type="ECO:0000259" key="11">
    <source>
        <dbReference type="PROSITE" id="PS50089"/>
    </source>
</evidence>
<evidence type="ECO:0000256" key="6">
    <source>
        <dbReference type="ARBA" id="ARBA00022806"/>
    </source>
</evidence>
<dbReference type="SMART" id="SM00487">
    <property type="entry name" value="DEXDc"/>
    <property type="match status" value="1"/>
</dbReference>
<dbReference type="AlphaFoldDB" id="W2S2D1"/>
<dbReference type="HOGENOM" id="CLU_000315_3_2_1"/>
<evidence type="ECO:0000256" key="4">
    <source>
        <dbReference type="ARBA" id="ARBA00022771"/>
    </source>
</evidence>
<keyword evidence="15" id="KW-1185">Reference proteome</keyword>
<dbReference type="VEuPathDB" id="FungiDB:HMPREF1541_04154"/>
<dbReference type="Gene3D" id="3.40.50.300">
    <property type="entry name" value="P-loop containing nucleotide triphosphate hydrolases"/>
    <property type="match status" value="1"/>
</dbReference>
<comment type="similarity">
    <text evidence="1">Belongs to the SNF2/RAD54 helicase family.</text>
</comment>
<dbReference type="SUPFAM" id="SSF52540">
    <property type="entry name" value="P-loop containing nucleoside triphosphate hydrolases"/>
    <property type="match status" value="2"/>
</dbReference>
<evidence type="ECO:0000256" key="1">
    <source>
        <dbReference type="ARBA" id="ARBA00007025"/>
    </source>
</evidence>
<feature type="region of interest" description="Disordered" evidence="10">
    <location>
        <begin position="969"/>
        <end position="997"/>
    </location>
</feature>
<keyword evidence="3" id="KW-0547">Nucleotide-binding</keyword>
<dbReference type="GO" id="GO:0016787">
    <property type="term" value="F:hydrolase activity"/>
    <property type="evidence" value="ECO:0007669"/>
    <property type="project" value="UniProtKB-KW"/>
</dbReference>
<feature type="domain" description="RING-type" evidence="11">
    <location>
        <begin position="914"/>
        <end position="958"/>
    </location>
</feature>
<feature type="region of interest" description="Disordered" evidence="10">
    <location>
        <begin position="1"/>
        <end position="108"/>
    </location>
</feature>
<feature type="compositionally biased region" description="Polar residues" evidence="10">
    <location>
        <begin position="865"/>
        <end position="884"/>
    </location>
</feature>
<keyword evidence="6" id="KW-0347">Helicase</keyword>
<dbReference type="EMBL" id="KB822719">
    <property type="protein sequence ID" value="ETN42213.1"/>
    <property type="molecule type" value="Genomic_DNA"/>
</dbReference>
<feature type="compositionally biased region" description="Basic and acidic residues" evidence="10">
    <location>
        <begin position="248"/>
        <end position="275"/>
    </location>
</feature>
<feature type="domain" description="Helicase C-terminal" evidence="13">
    <location>
        <begin position="1018"/>
        <end position="1182"/>
    </location>
</feature>
<dbReference type="SUPFAM" id="SSF57850">
    <property type="entry name" value="RING/U-box"/>
    <property type="match status" value="1"/>
</dbReference>
<proteinExistence type="inferred from homology"/>
<feature type="compositionally biased region" description="Acidic residues" evidence="10">
    <location>
        <begin position="327"/>
        <end position="342"/>
    </location>
</feature>
<dbReference type="OrthoDB" id="1699231at2759"/>
<dbReference type="Gene3D" id="3.40.50.10810">
    <property type="entry name" value="Tandem AAA-ATPase domain"/>
    <property type="match status" value="1"/>
</dbReference>
<dbReference type="PROSITE" id="PS51194">
    <property type="entry name" value="HELICASE_CTER"/>
    <property type="match status" value="1"/>
</dbReference>
<dbReference type="InParanoid" id="W2S2D1"/>
<dbReference type="Gene3D" id="3.30.40.10">
    <property type="entry name" value="Zinc/RING finger domain, C3HC4 (zinc finger)"/>
    <property type="match status" value="1"/>
</dbReference>
<dbReference type="InterPro" id="IPR001841">
    <property type="entry name" value="Znf_RING"/>
</dbReference>
<dbReference type="eggNOG" id="KOG1001">
    <property type="taxonomic scope" value="Eukaryota"/>
</dbReference>
<dbReference type="GO" id="GO:0008270">
    <property type="term" value="F:zinc ion binding"/>
    <property type="evidence" value="ECO:0007669"/>
    <property type="project" value="UniProtKB-KW"/>
</dbReference>
<feature type="region of interest" description="Disordered" evidence="10">
    <location>
        <begin position="1187"/>
        <end position="1219"/>
    </location>
</feature>
<dbReference type="InterPro" id="IPR050628">
    <property type="entry name" value="SNF2_RAD54_helicase_TF"/>
</dbReference>
<evidence type="ECO:0000256" key="8">
    <source>
        <dbReference type="ARBA" id="ARBA00022840"/>
    </source>
</evidence>
<evidence type="ECO:0000259" key="13">
    <source>
        <dbReference type="PROSITE" id="PS51194"/>
    </source>
</evidence>
<feature type="domain" description="Helicase ATP-binding" evidence="12">
    <location>
        <begin position="502"/>
        <end position="697"/>
    </location>
</feature>
<dbReference type="CDD" id="cd18793">
    <property type="entry name" value="SF2_C_SNF"/>
    <property type="match status" value="1"/>
</dbReference>
<reference evidence="14 15" key="1">
    <citation type="submission" date="2013-03" db="EMBL/GenBank/DDBJ databases">
        <title>The Genome Sequence of Phialophora europaea CBS 101466.</title>
        <authorList>
            <consortium name="The Broad Institute Genomics Platform"/>
            <person name="Cuomo C."/>
            <person name="de Hoog S."/>
            <person name="Gorbushina A."/>
            <person name="Walker B."/>
            <person name="Young S.K."/>
            <person name="Zeng Q."/>
            <person name="Gargeya S."/>
            <person name="Fitzgerald M."/>
            <person name="Haas B."/>
            <person name="Abouelleil A."/>
            <person name="Allen A.W."/>
            <person name="Alvarado L."/>
            <person name="Arachchi H.M."/>
            <person name="Berlin A.M."/>
            <person name="Chapman S.B."/>
            <person name="Gainer-Dewar J."/>
            <person name="Goldberg J."/>
            <person name="Griggs A."/>
            <person name="Gujja S."/>
            <person name="Hansen M."/>
            <person name="Howarth C."/>
            <person name="Imamovic A."/>
            <person name="Ireland A."/>
            <person name="Larimer J."/>
            <person name="McCowan C."/>
            <person name="Murphy C."/>
            <person name="Pearson M."/>
            <person name="Poon T.W."/>
            <person name="Priest M."/>
            <person name="Roberts A."/>
            <person name="Saif S."/>
            <person name="Shea T."/>
            <person name="Sisk P."/>
            <person name="Sykes S."/>
            <person name="Wortman J."/>
            <person name="Nusbaum C."/>
            <person name="Birren B."/>
        </authorList>
    </citation>
    <scope>NUCLEOTIDE SEQUENCE [LARGE SCALE GENOMIC DNA]</scope>
    <source>
        <strain evidence="14 15">CBS 101466</strain>
    </source>
</reference>
<feature type="region of interest" description="Disordered" evidence="10">
    <location>
        <begin position="248"/>
        <end position="398"/>
    </location>
</feature>
<feature type="compositionally biased region" description="Basic residues" evidence="10">
    <location>
        <begin position="349"/>
        <end position="379"/>
    </location>
</feature>
<feature type="compositionally biased region" description="Acidic residues" evidence="10">
    <location>
        <begin position="1189"/>
        <end position="1198"/>
    </location>
</feature>
<evidence type="ECO:0000256" key="3">
    <source>
        <dbReference type="ARBA" id="ARBA00022741"/>
    </source>
</evidence>
<protein>
    <submittedName>
        <fullName evidence="14">Uncharacterized protein</fullName>
    </submittedName>
</protein>
<evidence type="ECO:0000313" key="14">
    <source>
        <dbReference type="EMBL" id="ETN42213.1"/>
    </source>
</evidence>
<evidence type="ECO:0000256" key="2">
    <source>
        <dbReference type="ARBA" id="ARBA00022723"/>
    </source>
</evidence>
<dbReference type="Pfam" id="PF00176">
    <property type="entry name" value="SNF2-rel_dom"/>
    <property type="match status" value="1"/>
</dbReference>
<dbReference type="GO" id="GO:0006281">
    <property type="term" value="P:DNA repair"/>
    <property type="evidence" value="ECO:0007669"/>
    <property type="project" value="TreeGrafter"/>
</dbReference>
<dbReference type="Pfam" id="PF00271">
    <property type="entry name" value="Helicase_C"/>
    <property type="match status" value="1"/>
</dbReference>
<dbReference type="InterPro" id="IPR000330">
    <property type="entry name" value="SNF2_N"/>
</dbReference>
<dbReference type="GeneID" id="19971493"/>
<dbReference type="STRING" id="1220924.W2S2D1"/>
<dbReference type="PANTHER" id="PTHR45626:SF17">
    <property type="entry name" value="HELICASE-LIKE TRANSCRIPTION FACTOR"/>
    <property type="match status" value="1"/>
</dbReference>